<protein>
    <submittedName>
        <fullName evidence="2">DUF2147 domain-containing protein</fullName>
    </submittedName>
</protein>
<dbReference type="PANTHER" id="PTHR36919:SF2">
    <property type="entry name" value="BLL6627 PROTEIN"/>
    <property type="match status" value="1"/>
</dbReference>
<sequence>MIERYFLIVFSFIFLNISGQSKADFVLGSWLATDKSVAVEVYKVNEEFRAKVLWFDQTLGSGKPMNMRYDTENPNPALRKRKILGMEILEGLRYNAHNSSWENGKIYDATSGRYWDSSASLNKDGTLKVRGFWKFKWIGKSMSFKKISHDVLTKL</sequence>
<name>A0ABW5K8C6_9FLAO</name>
<evidence type="ECO:0000259" key="1">
    <source>
        <dbReference type="Pfam" id="PF09917"/>
    </source>
</evidence>
<comment type="caution">
    <text evidence="2">The sequence shown here is derived from an EMBL/GenBank/DDBJ whole genome shotgun (WGS) entry which is preliminary data.</text>
</comment>
<evidence type="ECO:0000313" key="3">
    <source>
        <dbReference type="Proteomes" id="UP001597394"/>
    </source>
</evidence>
<dbReference type="PANTHER" id="PTHR36919">
    <property type="entry name" value="BLR1215 PROTEIN"/>
    <property type="match status" value="1"/>
</dbReference>
<organism evidence="2 3">
    <name type="scientific">Kaistella montana</name>
    <dbReference type="NCBI Taxonomy" id="1849733"/>
    <lineage>
        <taxon>Bacteria</taxon>
        <taxon>Pseudomonadati</taxon>
        <taxon>Bacteroidota</taxon>
        <taxon>Flavobacteriia</taxon>
        <taxon>Flavobacteriales</taxon>
        <taxon>Weeksellaceae</taxon>
        <taxon>Chryseobacterium group</taxon>
        <taxon>Kaistella</taxon>
    </lineage>
</organism>
<evidence type="ECO:0000313" key="2">
    <source>
        <dbReference type="EMBL" id="MFD2544440.1"/>
    </source>
</evidence>
<dbReference type="Proteomes" id="UP001597394">
    <property type="component" value="Unassembled WGS sequence"/>
</dbReference>
<keyword evidence="3" id="KW-1185">Reference proteome</keyword>
<reference evidence="3" key="1">
    <citation type="journal article" date="2019" name="Int. J. Syst. Evol. Microbiol.">
        <title>The Global Catalogue of Microorganisms (GCM) 10K type strain sequencing project: providing services to taxonomists for standard genome sequencing and annotation.</title>
        <authorList>
            <consortium name="The Broad Institute Genomics Platform"/>
            <consortium name="The Broad Institute Genome Sequencing Center for Infectious Disease"/>
            <person name="Wu L."/>
            <person name="Ma J."/>
        </authorList>
    </citation>
    <scope>NUCLEOTIDE SEQUENCE [LARGE SCALE GENOMIC DNA]</scope>
    <source>
        <strain evidence="3">KCTC 52204</strain>
    </source>
</reference>
<feature type="domain" description="DUF2147" evidence="1">
    <location>
        <begin position="28"/>
        <end position="145"/>
    </location>
</feature>
<proteinExistence type="predicted"/>
<dbReference type="RefSeq" id="WP_305119984.1">
    <property type="nucleotide sequence ID" value="NZ_JBHULG010000001.1"/>
</dbReference>
<dbReference type="EMBL" id="JBHULG010000001">
    <property type="protein sequence ID" value="MFD2544440.1"/>
    <property type="molecule type" value="Genomic_DNA"/>
</dbReference>
<dbReference type="Gene3D" id="2.40.128.520">
    <property type="match status" value="1"/>
</dbReference>
<dbReference type="InterPro" id="IPR019223">
    <property type="entry name" value="DUF2147"/>
</dbReference>
<dbReference type="Pfam" id="PF09917">
    <property type="entry name" value="DUF2147"/>
    <property type="match status" value="1"/>
</dbReference>
<gene>
    <name evidence="2" type="ORF">ACFSO8_03095</name>
</gene>
<accession>A0ABW5K8C6</accession>